<comment type="similarity">
    <text evidence="1">Belongs to the BLOC1S2 family.</text>
</comment>
<dbReference type="EMBL" id="GBEZ01017260">
    <property type="protein sequence ID" value="JAC69063.1"/>
    <property type="molecule type" value="Transcribed_RNA"/>
</dbReference>
<sequence>MRRFAVLLVSDVLPDDSFASTGFWTKTCGNESDVWEYFQCFRGVVPQAEDIRGYAAVLVTGDAPTELGIQLSHREQVTSVLSRALKEYNTVLFATGAGCEVLMAAIDGTHGKIGFPRRQLDGSSVVATRELLAQPWAQLLPTAACELKPVLESLNTASGGSLPLHGPEKLPEHMGVLAAATVGGPPVCWNLGPNALFVAVAASAPGTCPELPEPPPVFEAGGALGAGGLACVARAFVRGGGGGDGSPGPAAESGTGPSEAPGKGSAPEGEPSCSRRPNLETPQAAVTDACLQLVKAVRRRMDIEAQHKAQDVELAGGVAQTAADRYEDVCAQLKGLLAFADGLKEKWRLLAPAEEELGRIEEKVSRLETLVAKLDESAARLEQMSIEGR</sequence>
<organism evidence="4">
    <name type="scientific">Tetraselmis sp. GSL018</name>
    <dbReference type="NCBI Taxonomy" id="582737"/>
    <lineage>
        <taxon>Eukaryota</taxon>
        <taxon>Viridiplantae</taxon>
        <taxon>Chlorophyta</taxon>
        <taxon>core chlorophytes</taxon>
        <taxon>Chlorodendrophyceae</taxon>
        <taxon>Chlorodendrales</taxon>
        <taxon>Chlorodendraceae</taxon>
        <taxon>Tetraselmis</taxon>
    </lineage>
</organism>
<evidence type="ECO:0000313" key="4">
    <source>
        <dbReference type="EMBL" id="JAC69063.1"/>
    </source>
</evidence>
<accession>A0A061RAR0</accession>
<evidence type="ECO:0000256" key="1">
    <source>
        <dbReference type="ARBA" id="ARBA00008468"/>
    </source>
</evidence>
<feature type="region of interest" description="Disordered" evidence="3">
    <location>
        <begin position="241"/>
        <end position="281"/>
    </location>
</feature>
<evidence type="ECO:0000256" key="3">
    <source>
        <dbReference type="SAM" id="MobiDB-lite"/>
    </source>
</evidence>
<dbReference type="AlphaFoldDB" id="A0A061RAR0"/>
<dbReference type="Pfam" id="PF10046">
    <property type="entry name" value="BLOC1_2"/>
    <property type="match status" value="1"/>
</dbReference>
<reference evidence="4" key="1">
    <citation type="submission" date="2014-05" db="EMBL/GenBank/DDBJ databases">
        <title>The transcriptome of the halophilic microalga Tetraselmis sp. GSL018 isolated from the Great Salt Lake, Utah.</title>
        <authorList>
            <person name="Jinkerson R.E."/>
            <person name="D'Adamo S."/>
            <person name="Posewitz M.C."/>
        </authorList>
    </citation>
    <scope>NUCLEOTIDE SEQUENCE</scope>
    <source>
        <strain evidence="4">GSL018</strain>
    </source>
</reference>
<gene>
    <name evidence="4" type="ORF">TSPGSL018_7290</name>
</gene>
<dbReference type="InterPro" id="IPR019269">
    <property type="entry name" value="BLOC1_su2"/>
</dbReference>
<feature type="coiled-coil region" evidence="2">
    <location>
        <begin position="350"/>
        <end position="387"/>
    </location>
</feature>
<proteinExistence type="inferred from homology"/>
<protein>
    <submittedName>
        <fullName evidence="4">Uncharacterized protein</fullName>
    </submittedName>
</protein>
<keyword evidence="2" id="KW-0175">Coiled coil</keyword>
<name>A0A061RAR0_9CHLO</name>
<evidence type="ECO:0000256" key="2">
    <source>
        <dbReference type="SAM" id="Coils"/>
    </source>
</evidence>